<evidence type="ECO:0000259" key="2">
    <source>
        <dbReference type="Pfam" id="PF13439"/>
    </source>
</evidence>
<dbReference type="EMBL" id="BJLH01000015">
    <property type="protein sequence ID" value="GEA61970.1"/>
    <property type="molecule type" value="Genomic_DNA"/>
</dbReference>
<organism evidence="3 4">
    <name type="scientific">Vibrio comitans NBRC 102076</name>
    <dbReference type="NCBI Taxonomy" id="1219078"/>
    <lineage>
        <taxon>Bacteria</taxon>
        <taxon>Pseudomonadati</taxon>
        <taxon>Pseudomonadota</taxon>
        <taxon>Gammaproteobacteria</taxon>
        <taxon>Vibrionales</taxon>
        <taxon>Vibrionaceae</taxon>
        <taxon>Vibrio</taxon>
    </lineage>
</organism>
<dbReference type="InterPro" id="IPR001296">
    <property type="entry name" value="Glyco_trans_1"/>
</dbReference>
<dbReference type="CDD" id="cd03801">
    <property type="entry name" value="GT4_PimA-like"/>
    <property type="match status" value="1"/>
</dbReference>
<evidence type="ECO:0000259" key="1">
    <source>
        <dbReference type="Pfam" id="PF00534"/>
    </source>
</evidence>
<sequence>MNILHMRSEYLDNGPGTQPLRIAQEFKRRGHDSFFAGAKGIMDQAIKKSGYDFIEVPELSRNKRSPISFFRSVYKISKIIKENNISIIHSHNAACSFVAYFASLFCRSHKIRIVRSVRGVELRPTHQYRNLLYRFYPATLLAVCEYAKTKLISLGASEDNIIVTYNGADLTRFDREKLSYEHMRDQYNVQKDEILIGHVGAFSGWKGQEVLVEALPSLNLSTDMKVKLMFVGDGPAMTEAKDKVLELGLESQVIFVGRQMQSEVYHMALDIYCQPSTEGELFPNAIVEALALGKPWVGSDISGLSELTDNGRAGTVVEPGNVEALADALKPLILDEELRRKMGDRGYALVLDKLTIQKVCDRISVAYGL</sequence>
<dbReference type="SUPFAM" id="SSF53756">
    <property type="entry name" value="UDP-Glycosyltransferase/glycogen phosphorylase"/>
    <property type="match status" value="1"/>
</dbReference>
<keyword evidence="4" id="KW-1185">Reference proteome</keyword>
<dbReference type="Gene3D" id="3.40.50.2000">
    <property type="entry name" value="Glycogen Phosphorylase B"/>
    <property type="match status" value="2"/>
</dbReference>
<evidence type="ECO:0000313" key="4">
    <source>
        <dbReference type="Proteomes" id="UP000318242"/>
    </source>
</evidence>
<dbReference type="Proteomes" id="UP000318242">
    <property type="component" value="Unassembled WGS sequence"/>
</dbReference>
<dbReference type="OrthoDB" id="4611853at2"/>
<dbReference type="Pfam" id="PF00534">
    <property type="entry name" value="Glycos_transf_1"/>
    <property type="match status" value="1"/>
</dbReference>
<name>A0A4Y3ITA6_9VIBR</name>
<keyword evidence="3" id="KW-0808">Transferase</keyword>
<dbReference type="GO" id="GO:0016757">
    <property type="term" value="F:glycosyltransferase activity"/>
    <property type="evidence" value="ECO:0007669"/>
    <property type="project" value="InterPro"/>
</dbReference>
<protein>
    <submittedName>
        <fullName evidence="3">Glycosyl transferase group 1</fullName>
    </submittedName>
</protein>
<accession>A0A4Y3ITA6</accession>
<gene>
    <name evidence="3" type="ORF">VCO01S_31630</name>
</gene>
<dbReference type="PANTHER" id="PTHR45947:SF3">
    <property type="entry name" value="SULFOQUINOVOSYL TRANSFERASE SQD2"/>
    <property type="match status" value="1"/>
</dbReference>
<proteinExistence type="predicted"/>
<dbReference type="InterPro" id="IPR028098">
    <property type="entry name" value="Glyco_trans_4-like_N"/>
</dbReference>
<feature type="domain" description="Glycosyltransferase subfamily 4-like N-terminal" evidence="2">
    <location>
        <begin position="14"/>
        <end position="172"/>
    </location>
</feature>
<reference evidence="3 4" key="1">
    <citation type="submission" date="2019-06" db="EMBL/GenBank/DDBJ databases">
        <title>Whole genome shotgun sequence of Vibrio comitans NBRC 102076.</title>
        <authorList>
            <person name="Hosoyama A."/>
            <person name="Uohara A."/>
            <person name="Ohji S."/>
            <person name="Ichikawa N."/>
        </authorList>
    </citation>
    <scope>NUCLEOTIDE SEQUENCE [LARGE SCALE GENOMIC DNA]</scope>
    <source>
        <strain evidence="3 4">NBRC 102076</strain>
    </source>
</reference>
<feature type="domain" description="Glycosyl transferase family 1" evidence="1">
    <location>
        <begin position="181"/>
        <end position="347"/>
    </location>
</feature>
<dbReference type="Pfam" id="PF13439">
    <property type="entry name" value="Glyco_transf_4"/>
    <property type="match status" value="1"/>
</dbReference>
<dbReference type="PANTHER" id="PTHR45947">
    <property type="entry name" value="SULFOQUINOVOSYL TRANSFERASE SQD2"/>
    <property type="match status" value="1"/>
</dbReference>
<evidence type="ECO:0000313" key="3">
    <source>
        <dbReference type="EMBL" id="GEA61970.1"/>
    </source>
</evidence>
<dbReference type="InterPro" id="IPR050194">
    <property type="entry name" value="Glycosyltransferase_grp1"/>
</dbReference>
<dbReference type="AlphaFoldDB" id="A0A4Y3ITA6"/>
<comment type="caution">
    <text evidence="3">The sequence shown here is derived from an EMBL/GenBank/DDBJ whole genome shotgun (WGS) entry which is preliminary data.</text>
</comment>
<dbReference type="RefSeq" id="WP_141272364.1">
    <property type="nucleotide sequence ID" value="NZ_BJLH01000015.1"/>
</dbReference>